<dbReference type="InterPro" id="IPR036812">
    <property type="entry name" value="NAD(P)_OxRdtase_dom_sf"/>
</dbReference>
<sequence>MVKEILLGDNPFIGVSHLAQEKARNERREVSAIEAKVEVLKVALEGGATGFTFSTHQANLELLTYIAKHYPETLKKLNYYILVPYAQGYVRKANISGTVGLAKTVLKEIVAKHPLDFVTSAITLNIDKLAGMFIAMELDPYLKTIPRQNIKAILLHEVLTELIIAYNLADLLHELKKFIEKKLRTGFGLETRNIGQLKKFLEENSIEIDYIMTPLNPLGYQMAPSKEEAEKAVQELGEQGIKIIAINILASGAVTVEKACEYLKQFKDSIYAVAYGTTKPHRAKENAVVLRECLLRG</sequence>
<dbReference type="AlphaFoldDB" id="A0A7J2U127"/>
<comment type="caution">
    <text evidence="1">The sequence shown here is derived from an EMBL/GenBank/DDBJ whole genome shotgun (WGS) entry which is preliminary data.</text>
</comment>
<name>A0A7J2U127_9CREN</name>
<reference evidence="1" key="1">
    <citation type="journal article" date="2020" name="mSystems">
        <title>Genome- and Community-Level Interaction Insights into Carbon Utilization and Element Cycling Functions of Hydrothermarchaeota in Hydrothermal Sediment.</title>
        <authorList>
            <person name="Zhou Z."/>
            <person name="Liu Y."/>
            <person name="Xu W."/>
            <person name="Pan J."/>
            <person name="Luo Z.H."/>
            <person name="Li M."/>
        </authorList>
    </citation>
    <scope>NUCLEOTIDE SEQUENCE [LARGE SCALE GENOMIC DNA]</scope>
    <source>
        <strain evidence="1">SpSt-125</strain>
    </source>
</reference>
<dbReference type="Gene3D" id="3.20.20.100">
    <property type="entry name" value="NADP-dependent oxidoreductase domain"/>
    <property type="match status" value="1"/>
</dbReference>
<organism evidence="1">
    <name type="scientific">Ignisphaera aggregans</name>
    <dbReference type="NCBI Taxonomy" id="334771"/>
    <lineage>
        <taxon>Archaea</taxon>
        <taxon>Thermoproteota</taxon>
        <taxon>Thermoprotei</taxon>
        <taxon>Desulfurococcales</taxon>
        <taxon>Desulfurococcaceae</taxon>
        <taxon>Ignisphaera</taxon>
    </lineage>
</organism>
<gene>
    <name evidence="1" type="ORF">ENO26_02730</name>
</gene>
<proteinExistence type="predicted"/>
<protein>
    <submittedName>
        <fullName evidence="1">Uncharacterized protein</fullName>
    </submittedName>
</protein>
<dbReference type="EMBL" id="DSEU01000016">
    <property type="protein sequence ID" value="HEM66474.1"/>
    <property type="molecule type" value="Genomic_DNA"/>
</dbReference>
<evidence type="ECO:0000313" key="1">
    <source>
        <dbReference type="EMBL" id="HEM66474.1"/>
    </source>
</evidence>
<accession>A0A7J2U127</accession>